<dbReference type="GO" id="GO:0005634">
    <property type="term" value="C:nucleus"/>
    <property type="evidence" value="ECO:0007669"/>
    <property type="project" value="UniProtKB-SubCell"/>
</dbReference>
<dbReference type="GO" id="GO:0005737">
    <property type="term" value="C:cytoplasm"/>
    <property type="evidence" value="ECO:0007669"/>
    <property type="project" value="TreeGrafter"/>
</dbReference>
<evidence type="ECO:0000256" key="5">
    <source>
        <dbReference type="ARBA" id="ARBA00023242"/>
    </source>
</evidence>
<reference evidence="9" key="1">
    <citation type="submission" date="2021-02" db="EMBL/GenBank/DDBJ databases">
        <authorList>
            <person name="Nowell W R."/>
        </authorList>
    </citation>
    <scope>NUCLEOTIDE SEQUENCE</scope>
</reference>
<feature type="domain" description="WWE" evidence="7">
    <location>
        <begin position="80"/>
        <end position="155"/>
    </location>
</feature>
<evidence type="ECO:0000256" key="1">
    <source>
        <dbReference type="ARBA" id="ARBA00004123"/>
    </source>
</evidence>
<dbReference type="Proteomes" id="UP000663834">
    <property type="component" value="Unassembled WGS sequence"/>
</dbReference>
<dbReference type="PROSITE" id="PS51059">
    <property type="entry name" value="PARP_CATALYTIC"/>
    <property type="match status" value="1"/>
</dbReference>
<dbReference type="GO" id="GO:0003950">
    <property type="term" value="F:NAD+ poly-ADP-ribosyltransferase activity"/>
    <property type="evidence" value="ECO:0007669"/>
    <property type="project" value="UniProtKB-UniRule"/>
</dbReference>
<keyword evidence="3 6" id="KW-0808">Transferase</keyword>
<dbReference type="SUPFAM" id="SSF117839">
    <property type="entry name" value="WWE domain"/>
    <property type="match status" value="1"/>
</dbReference>
<evidence type="ECO:0000256" key="2">
    <source>
        <dbReference type="ARBA" id="ARBA00022676"/>
    </source>
</evidence>
<keyword evidence="4 6" id="KW-0520">NAD</keyword>
<dbReference type="Pfam" id="PF00644">
    <property type="entry name" value="PARP"/>
    <property type="match status" value="1"/>
</dbReference>
<dbReference type="OrthoDB" id="406099at2759"/>
<keyword evidence="5" id="KW-0539">Nucleus</keyword>
<accession>A0A816BLD2</accession>
<name>A0A816BLD2_9BILA</name>
<comment type="subcellular location">
    <subcellularLocation>
        <location evidence="1">Nucleus</location>
    </subcellularLocation>
</comment>
<evidence type="ECO:0000313" key="10">
    <source>
        <dbReference type="Proteomes" id="UP000663834"/>
    </source>
</evidence>
<sequence>MEHRQSDKSSDNYRKSIVCIQYNELFQQNQSMLNEYIEFCSERHVLPIFKFNIKQLHLYGTIKSTKEAEQRFFEIQNELFVQNAKQESASSILWWYEAWDGSWQMYNVKIKNEIERHYKSNIFNFTLINDIGETISFDISKREEIYGQRKKRIRRSKIDELQPNYWTLTPLLLERFLLDGISKEYRMVKDNFDKKMEGHYKILKSIERIQNLCLFKQFCALQECFINKYGNNDDAAIHYLFHGCPESASNQIIERGFNRNYCGINGCCYGRGVYFSKHADYSNRYAKTNGNNEKRMFYSRVLIGRSMIGNSKINQPNDGFDTTTDGNHIFVCYHDSQCYPEYLLTYV</sequence>
<dbReference type="Gene3D" id="3.90.228.10">
    <property type="match status" value="1"/>
</dbReference>
<evidence type="ECO:0000259" key="8">
    <source>
        <dbReference type="PROSITE" id="PS51059"/>
    </source>
</evidence>
<evidence type="ECO:0000313" key="9">
    <source>
        <dbReference type="EMBL" id="CAF1611371.1"/>
    </source>
</evidence>
<protein>
    <recommendedName>
        <fullName evidence="6">Poly [ADP-ribose] polymerase</fullName>
        <shortName evidence="6">PARP</shortName>
        <ecNumber evidence="6">2.4.2.-</ecNumber>
    </recommendedName>
</protein>
<proteinExistence type="predicted"/>
<dbReference type="PANTHER" id="PTHR14453">
    <property type="entry name" value="PARP/ZINC FINGER CCCH TYPE DOMAIN CONTAINING PROTEIN"/>
    <property type="match status" value="1"/>
</dbReference>
<dbReference type="GO" id="GO:0010629">
    <property type="term" value="P:negative regulation of gene expression"/>
    <property type="evidence" value="ECO:0007669"/>
    <property type="project" value="TreeGrafter"/>
</dbReference>
<evidence type="ECO:0000256" key="3">
    <source>
        <dbReference type="ARBA" id="ARBA00022679"/>
    </source>
</evidence>
<dbReference type="SUPFAM" id="SSF56399">
    <property type="entry name" value="ADP-ribosylation"/>
    <property type="match status" value="1"/>
</dbReference>
<dbReference type="PROSITE" id="PS50918">
    <property type="entry name" value="WWE"/>
    <property type="match status" value="1"/>
</dbReference>
<dbReference type="InterPro" id="IPR004170">
    <property type="entry name" value="WWE_dom"/>
</dbReference>
<dbReference type="InterPro" id="IPR037197">
    <property type="entry name" value="WWE_dom_sf"/>
</dbReference>
<dbReference type="EMBL" id="CAJNOW010012549">
    <property type="protein sequence ID" value="CAF1611371.1"/>
    <property type="molecule type" value="Genomic_DNA"/>
</dbReference>
<dbReference type="EC" id="2.4.2.-" evidence="6"/>
<keyword evidence="2 6" id="KW-0328">Glycosyltransferase</keyword>
<dbReference type="InterPro" id="IPR052056">
    <property type="entry name" value="Mono-ARTD/PARP"/>
</dbReference>
<dbReference type="GO" id="GO:0003714">
    <property type="term" value="F:transcription corepressor activity"/>
    <property type="evidence" value="ECO:0007669"/>
    <property type="project" value="TreeGrafter"/>
</dbReference>
<evidence type="ECO:0000256" key="4">
    <source>
        <dbReference type="ARBA" id="ARBA00023027"/>
    </source>
</evidence>
<gene>
    <name evidence="9" type="ORF">KQP761_LOCUS23404</name>
</gene>
<organism evidence="9 10">
    <name type="scientific">Rotaria magnacalcarata</name>
    <dbReference type="NCBI Taxonomy" id="392030"/>
    <lineage>
        <taxon>Eukaryota</taxon>
        <taxon>Metazoa</taxon>
        <taxon>Spiralia</taxon>
        <taxon>Gnathifera</taxon>
        <taxon>Rotifera</taxon>
        <taxon>Eurotatoria</taxon>
        <taxon>Bdelloidea</taxon>
        <taxon>Philodinida</taxon>
        <taxon>Philodinidae</taxon>
        <taxon>Rotaria</taxon>
    </lineage>
</organism>
<evidence type="ECO:0000259" key="7">
    <source>
        <dbReference type="PROSITE" id="PS50918"/>
    </source>
</evidence>
<feature type="domain" description="PARP catalytic" evidence="8">
    <location>
        <begin position="162"/>
        <end position="347"/>
    </location>
</feature>
<dbReference type="PANTHER" id="PTHR14453:SF67">
    <property type="entry name" value="POLY [ADP-RIBOSE] POLYMERASE"/>
    <property type="match status" value="1"/>
</dbReference>
<dbReference type="AlphaFoldDB" id="A0A816BLD2"/>
<dbReference type="InterPro" id="IPR012317">
    <property type="entry name" value="Poly(ADP-ribose)pol_cat_dom"/>
</dbReference>
<evidence type="ECO:0000256" key="6">
    <source>
        <dbReference type="RuleBase" id="RU362114"/>
    </source>
</evidence>
<comment type="caution">
    <text evidence="9">The sequence shown here is derived from an EMBL/GenBank/DDBJ whole genome shotgun (WGS) entry which is preliminary data.</text>
</comment>